<dbReference type="Proteomes" id="UP001150941">
    <property type="component" value="Unassembled WGS sequence"/>
</dbReference>
<dbReference type="AlphaFoldDB" id="A0A9W9TK02"/>
<accession>A0A9W9TK02</accession>
<dbReference type="InterPro" id="IPR029058">
    <property type="entry name" value="AB_hydrolase_fold"/>
</dbReference>
<dbReference type="GO" id="GO:0017000">
    <property type="term" value="P:antibiotic biosynthetic process"/>
    <property type="evidence" value="ECO:0007669"/>
    <property type="project" value="UniProtKB-ARBA"/>
</dbReference>
<dbReference type="InterPro" id="IPR013094">
    <property type="entry name" value="AB_hydrolase_3"/>
</dbReference>
<reference evidence="4" key="2">
    <citation type="journal article" date="2023" name="IMA Fungus">
        <title>Comparative genomic study of the Penicillium genus elucidates a diverse pangenome and 15 lateral gene transfer events.</title>
        <authorList>
            <person name="Petersen C."/>
            <person name="Sorensen T."/>
            <person name="Nielsen M.R."/>
            <person name="Sondergaard T.E."/>
            <person name="Sorensen J.L."/>
            <person name="Fitzpatrick D.A."/>
            <person name="Frisvad J.C."/>
            <person name="Nielsen K.L."/>
        </authorList>
    </citation>
    <scope>NUCLEOTIDE SEQUENCE</scope>
    <source>
        <strain evidence="4">IBT 19713</strain>
    </source>
</reference>
<dbReference type="Gene3D" id="3.40.50.1820">
    <property type="entry name" value="alpha/beta hydrolase"/>
    <property type="match status" value="1"/>
</dbReference>
<evidence type="ECO:0000313" key="4">
    <source>
        <dbReference type="EMBL" id="KAJ5225543.1"/>
    </source>
</evidence>
<dbReference type="RefSeq" id="XP_058328954.1">
    <property type="nucleotide sequence ID" value="XM_058476064.1"/>
</dbReference>
<dbReference type="GO" id="GO:0016787">
    <property type="term" value="F:hydrolase activity"/>
    <property type="evidence" value="ECO:0007669"/>
    <property type="project" value="InterPro"/>
</dbReference>
<name>A0A9W9TK02_9EURO</name>
<feature type="region of interest" description="Disordered" evidence="1">
    <location>
        <begin position="28"/>
        <end position="51"/>
    </location>
</feature>
<dbReference type="PANTHER" id="PTHR23024:SF242">
    <property type="entry name" value="ALPHA_BETA HYDROLASE FOLD-3 DOMAIN-CONTAINING PROTEIN-RELATED"/>
    <property type="match status" value="1"/>
</dbReference>
<dbReference type="EMBL" id="JAPQKS010000005">
    <property type="protein sequence ID" value="KAJ5225543.1"/>
    <property type="molecule type" value="Genomic_DNA"/>
</dbReference>
<sequence length="310" mass="34235">MAEILHVILFLVPDFPLSIQTCVLVARTPRPPPTSRDPATRDQDRVHTTAARRPRAHPVLINFCGSGFILATFGSDDEYCRYVANSTDYTVIDVQYRLAPENPFPAAYNDGEDVVKWVLSQPDRFDPAQVSLSGFSAGANIALSISSSSQCFNHDEKQNTFRTIICFYGPTDMNVPTPEKTQSDSSNWIMRKIFPGFSHLCHKCLNMGQVDPKDPRISPSYADPQSFPDRSLFISAAQCSFGIEAEKLSQKIGAVEGKFSAAIRMNGCAHGWDKEAVRGTSQCRAKDEAYAAAVKILKDGERMDLKGSDI</sequence>
<feature type="signal peptide" evidence="2">
    <location>
        <begin position="1"/>
        <end position="18"/>
    </location>
</feature>
<dbReference type="GO" id="GO:0072330">
    <property type="term" value="P:monocarboxylic acid biosynthetic process"/>
    <property type="evidence" value="ECO:0007669"/>
    <property type="project" value="UniProtKB-ARBA"/>
</dbReference>
<feature type="domain" description="Alpha/beta hydrolase fold-3" evidence="3">
    <location>
        <begin position="61"/>
        <end position="272"/>
    </location>
</feature>
<evidence type="ECO:0000259" key="3">
    <source>
        <dbReference type="Pfam" id="PF07859"/>
    </source>
</evidence>
<organism evidence="4 5">
    <name type="scientific">Penicillium chermesinum</name>
    <dbReference type="NCBI Taxonomy" id="63820"/>
    <lineage>
        <taxon>Eukaryota</taxon>
        <taxon>Fungi</taxon>
        <taxon>Dikarya</taxon>
        <taxon>Ascomycota</taxon>
        <taxon>Pezizomycotina</taxon>
        <taxon>Eurotiomycetes</taxon>
        <taxon>Eurotiomycetidae</taxon>
        <taxon>Eurotiales</taxon>
        <taxon>Aspergillaceae</taxon>
        <taxon>Penicillium</taxon>
    </lineage>
</organism>
<dbReference type="OrthoDB" id="408631at2759"/>
<dbReference type="GeneID" id="83203367"/>
<feature type="chain" id="PRO_5040918466" description="Alpha/beta hydrolase fold-3 domain-containing protein" evidence="2">
    <location>
        <begin position="19"/>
        <end position="310"/>
    </location>
</feature>
<keyword evidence="2" id="KW-0732">Signal</keyword>
<protein>
    <recommendedName>
        <fullName evidence="3">Alpha/beta hydrolase fold-3 domain-containing protein</fullName>
    </recommendedName>
</protein>
<dbReference type="InterPro" id="IPR050466">
    <property type="entry name" value="Carboxylest/Gibb_receptor"/>
</dbReference>
<evidence type="ECO:0000256" key="2">
    <source>
        <dbReference type="SAM" id="SignalP"/>
    </source>
</evidence>
<proteinExistence type="predicted"/>
<dbReference type="Pfam" id="PF07859">
    <property type="entry name" value="Abhydrolase_3"/>
    <property type="match status" value="1"/>
</dbReference>
<dbReference type="SUPFAM" id="SSF53474">
    <property type="entry name" value="alpha/beta-Hydrolases"/>
    <property type="match status" value="1"/>
</dbReference>
<evidence type="ECO:0000256" key="1">
    <source>
        <dbReference type="SAM" id="MobiDB-lite"/>
    </source>
</evidence>
<comment type="caution">
    <text evidence="4">The sequence shown here is derived from an EMBL/GenBank/DDBJ whole genome shotgun (WGS) entry which is preliminary data.</text>
</comment>
<dbReference type="PANTHER" id="PTHR23024">
    <property type="entry name" value="ARYLACETAMIDE DEACETYLASE"/>
    <property type="match status" value="1"/>
</dbReference>
<evidence type="ECO:0000313" key="5">
    <source>
        <dbReference type="Proteomes" id="UP001150941"/>
    </source>
</evidence>
<keyword evidence="5" id="KW-1185">Reference proteome</keyword>
<reference evidence="4" key="1">
    <citation type="submission" date="2022-11" db="EMBL/GenBank/DDBJ databases">
        <authorList>
            <person name="Petersen C."/>
        </authorList>
    </citation>
    <scope>NUCLEOTIDE SEQUENCE</scope>
    <source>
        <strain evidence="4">IBT 19713</strain>
    </source>
</reference>
<gene>
    <name evidence="4" type="ORF">N7468_006768</name>
</gene>
<feature type="compositionally biased region" description="Basic and acidic residues" evidence="1">
    <location>
        <begin position="38"/>
        <end position="47"/>
    </location>
</feature>